<organism evidence="2 3">
    <name type="scientific">Streptomyces doudnae</name>
    <dbReference type="NCBI Taxonomy" id="3075536"/>
    <lineage>
        <taxon>Bacteria</taxon>
        <taxon>Bacillati</taxon>
        <taxon>Actinomycetota</taxon>
        <taxon>Actinomycetes</taxon>
        <taxon>Kitasatosporales</taxon>
        <taxon>Streptomycetaceae</taxon>
        <taxon>Streptomyces</taxon>
    </lineage>
</organism>
<dbReference type="CDD" id="cd00093">
    <property type="entry name" value="HTH_XRE"/>
    <property type="match status" value="1"/>
</dbReference>
<dbReference type="AlphaFoldDB" id="A0ABD5ENS2"/>
<feature type="compositionally biased region" description="Basic and acidic residues" evidence="1">
    <location>
        <begin position="154"/>
        <end position="166"/>
    </location>
</feature>
<gene>
    <name evidence="2" type="ORF">RM877_13435</name>
</gene>
<feature type="region of interest" description="Disordered" evidence="1">
    <location>
        <begin position="1"/>
        <end position="21"/>
    </location>
</feature>
<keyword evidence="3" id="KW-1185">Reference proteome</keyword>
<evidence type="ECO:0000256" key="1">
    <source>
        <dbReference type="SAM" id="MobiDB-lite"/>
    </source>
</evidence>
<dbReference type="Gene3D" id="1.10.260.40">
    <property type="entry name" value="lambda repressor-like DNA-binding domains"/>
    <property type="match status" value="1"/>
</dbReference>
<dbReference type="EMBL" id="JAVRES010000004">
    <property type="protein sequence ID" value="MDT0435689.1"/>
    <property type="molecule type" value="Genomic_DNA"/>
</dbReference>
<feature type="region of interest" description="Disordered" evidence="1">
    <location>
        <begin position="147"/>
        <end position="166"/>
    </location>
</feature>
<dbReference type="RefSeq" id="WP_093824479.1">
    <property type="nucleotide sequence ID" value="NZ_JAVRES010000004.1"/>
</dbReference>
<dbReference type="InterPro" id="IPR001387">
    <property type="entry name" value="Cro/C1-type_HTH"/>
</dbReference>
<reference evidence="3" key="1">
    <citation type="submission" date="2023-07" db="EMBL/GenBank/DDBJ databases">
        <title>30 novel species of actinomycetes from the DSMZ collection.</title>
        <authorList>
            <person name="Nouioui I."/>
        </authorList>
    </citation>
    <scope>NUCLEOTIDE SEQUENCE [LARGE SCALE GENOMIC DNA]</scope>
    <source>
        <strain evidence="3">DSM 41981</strain>
    </source>
</reference>
<dbReference type="InterPro" id="IPR010982">
    <property type="entry name" value="Lambda_DNA-bd_dom_sf"/>
</dbReference>
<name>A0ABD5ENS2_9ACTN</name>
<protein>
    <submittedName>
        <fullName evidence="2">Transcriptional regulator</fullName>
    </submittedName>
</protein>
<dbReference type="SUPFAM" id="SSF47413">
    <property type="entry name" value="lambda repressor-like DNA-binding domains"/>
    <property type="match status" value="1"/>
</dbReference>
<sequence>MRSMEDPPTGAIGAVGGPAAREERQALARRVGDYLTHAASAAGFDVRQRAGGRAQLAGKLGVSITTVSRTLEGKTLPLPSQLTTWASVLGLDHQQLLRESGLIPPEPGAERSTRAVASTPPTPDEAMDAWGITDPKIRTMLSGSIEQARGLQRQVDDADRGATARG</sequence>
<evidence type="ECO:0000313" key="2">
    <source>
        <dbReference type="EMBL" id="MDT0435689.1"/>
    </source>
</evidence>
<proteinExistence type="predicted"/>
<accession>A0ABD5ENS2</accession>
<feature type="region of interest" description="Disordered" evidence="1">
    <location>
        <begin position="101"/>
        <end position="130"/>
    </location>
</feature>
<comment type="caution">
    <text evidence="2">The sequence shown here is derived from an EMBL/GenBank/DDBJ whole genome shotgun (WGS) entry which is preliminary data.</text>
</comment>
<evidence type="ECO:0000313" key="3">
    <source>
        <dbReference type="Proteomes" id="UP001183535"/>
    </source>
</evidence>
<dbReference type="Proteomes" id="UP001183535">
    <property type="component" value="Unassembled WGS sequence"/>
</dbReference>